<dbReference type="GO" id="GO:0010038">
    <property type="term" value="P:response to metal ion"/>
    <property type="evidence" value="ECO:0007669"/>
    <property type="project" value="InterPro"/>
</dbReference>
<dbReference type="PANTHER" id="PTHR23419:SF8">
    <property type="entry name" value="FI09726P"/>
    <property type="match status" value="1"/>
</dbReference>
<dbReference type="OrthoDB" id="37622at2"/>
<gene>
    <name evidence="2" type="primary">cutA</name>
    <name evidence="2" type="ORF">Pla123a_03290</name>
</gene>
<protein>
    <submittedName>
        <fullName evidence="2">Divalent-cation tolerance protein CutA</fullName>
    </submittedName>
</protein>
<evidence type="ECO:0000313" key="3">
    <source>
        <dbReference type="Proteomes" id="UP000318478"/>
    </source>
</evidence>
<dbReference type="PANTHER" id="PTHR23419">
    <property type="entry name" value="DIVALENT CATION TOLERANCE CUTA-RELATED"/>
    <property type="match status" value="1"/>
</dbReference>
<dbReference type="SUPFAM" id="SSF54913">
    <property type="entry name" value="GlnB-like"/>
    <property type="match status" value="1"/>
</dbReference>
<dbReference type="AlphaFoldDB" id="A0A5C5ZDX0"/>
<reference evidence="2 3" key="1">
    <citation type="submission" date="2019-02" db="EMBL/GenBank/DDBJ databases">
        <title>Deep-cultivation of Planctomycetes and their phenomic and genomic characterization uncovers novel biology.</title>
        <authorList>
            <person name="Wiegand S."/>
            <person name="Jogler M."/>
            <person name="Boedeker C."/>
            <person name="Pinto D."/>
            <person name="Vollmers J."/>
            <person name="Rivas-Marin E."/>
            <person name="Kohn T."/>
            <person name="Peeters S.H."/>
            <person name="Heuer A."/>
            <person name="Rast P."/>
            <person name="Oberbeckmann S."/>
            <person name="Bunk B."/>
            <person name="Jeske O."/>
            <person name="Meyerdierks A."/>
            <person name="Storesund J.E."/>
            <person name="Kallscheuer N."/>
            <person name="Luecker S."/>
            <person name="Lage O.M."/>
            <person name="Pohl T."/>
            <person name="Merkel B.J."/>
            <person name="Hornburger P."/>
            <person name="Mueller R.-W."/>
            <person name="Bruemmer F."/>
            <person name="Labrenz M."/>
            <person name="Spormann A.M."/>
            <person name="Op Den Camp H."/>
            <person name="Overmann J."/>
            <person name="Amann R."/>
            <person name="Jetten M.S.M."/>
            <person name="Mascher T."/>
            <person name="Medema M.H."/>
            <person name="Devos D.P."/>
            <person name="Kaster A.-K."/>
            <person name="Ovreas L."/>
            <person name="Rohde M."/>
            <person name="Galperin M.Y."/>
            <person name="Jogler C."/>
        </authorList>
    </citation>
    <scope>NUCLEOTIDE SEQUENCE [LARGE SCALE GENOMIC DNA]</scope>
    <source>
        <strain evidence="2 3">Pla123a</strain>
    </source>
</reference>
<comment type="similarity">
    <text evidence="1">Belongs to the CutA family.</text>
</comment>
<dbReference type="Gene3D" id="3.30.70.120">
    <property type="match status" value="1"/>
</dbReference>
<name>A0A5C5ZDX0_9BACT</name>
<organism evidence="2 3">
    <name type="scientific">Posidoniimonas polymericola</name>
    <dbReference type="NCBI Taxonomy" id="2528002"/>
    <lineage>
        <taxon>Bacteria</taxon>
        <taxon>Pseudomonadati</taxon>
        <taxon>Planctomycetota</taxon>
        <taxon>Planctomycetia</taxon>
        <taxon>Pirellulales</taxon>
        <taxon>Lacipirellulaceae</taxon>
        <taxon>Posidoniimonas</taxon>
    </lineage>
</organism>
<dbReference type="InterPro" id="IPR015867">
    <property type="entry name" value="N-reg_PII/ATP_PRibTrfase_C"/>
</dbReference>
<dbReference type="Pfam" id="PF03091">
    <property type="entry name" value="CutA1"/>
    <property type="match status" value="1"/>
</dbReference>
<dbReference type="InterPro" id="IPR004323">
    <property type="entry name" value="Ion_tolerance_CutA"/>
</dbReference>
<dbReference type="RefSeq" id="WP_146583781.1">
    <property type="nucleotide sequence ID" value="NZ_SJPO01000001.1"/>
</dbReference>
<keyword evidence="3" id="KW-1185">Reference proteome</keyword>
<evidence type="ECO:0000256" key="1">
    <source>
        <dbReference type="ARBA" id="ARBA00010169"/>
    </source>
</evidence>
<dbReference type="Proteomes" id="UP000318478">
    <property type="component" value="Unassembled WGS sequence"/>
</dbReference>
<proteinExistence type="inferred from homology"/>
<dbReference type="GO" id="GO:0005507">
    <property type="term" value="F:copper ion binding"/>
    <property type="evidence" value="ECO:0007669"/>
    <property type="project" value="TreeGrafter"/>
</dbReference>
<dbReference type="EMBL" id="SJPO01000001">
    <property type="protein sequence ID" value="TWT85522.1"/>
    <property type="molecule type" value="Genomic_DNA"/>
</dbReference>
<comment type="caution">
    <text evidence="2">The sequence shown here is derived from an EMBL/GenBank/DDBJ whole genome shotgun (WGS) entry which is preliminary data.</text>
</comment>
<accession>A0A5C5ZDX0</accession>
<dbReference type="InterPro" id="IPR011322">
    <property type="entry name" value="N-reg_PII-like_a/b"/>
</dbReference>
<sequence length="106" mass="11656">MTEFVQIQTTTGDRAVAERIAAELVDRRLAACVQIAGPMTSTYRWQGEVESTEEYVCTLKCRAAAFDEVAELIGSLHPYDVPDVIATPISHASHAYGKWLNESLSP</sequence>
<evidence type="ECO:0000313" key="2">
    <source>
        <dbReference type="EMBL" id="TWT85522.1"/>
    </source>
</evidence>